<sequence length="301" mass="33670">MNRAHRIADQVRSVVGWLQKDSASSQFVTKGFLSPGEFVEAGDQLTCQTPTWQWQSCDQAHQVFWLPPDKQYLITRNIPCRYRIHHWEKNLIKGAHETREGWLIPGPLPGDNEEPATGPLTDEASSPAGSVRQEGSGEQDAMVAGQSAAGQVVVKNFVDEDEYVDCGPSVLNGQQTVSSRTYDLSITYDKYYQSPRLWLFGYDEAGVPLIAEHVFEDIHNDYLARTVTVDPHPFTGVPTVSIHPCKHASVMRTVAQNWVKAGMKPRPDLALFILLKMVSSVVPTINYDFTIDVEMPMEEVP</sequence>
<keyword evidence="10" id="KW-1185">Reference proteome</keyword>
<evidence type="ECO:0000256" key="8">
    <source>
        <dbReference type="SAM" id="MobiDB-lite"/>
    </source>
</evidence>
<comment type="similarity">
    <text evidence="2">Belongs to the ATG3 family.</text>
</comment>
<evidence type="ECO:0000313" key="9">
    <source>
        <dbReference type="EMBL" id="EZG51722.1"/>
    </source>
</evidence>
<gene>
    <name evidence="9" type="ORF">GNI_123790</name>
</gene>
<keyword evidence="6" id="KW-0653">Protein transport</keyword>
<evidence type="ECO:0000256" key="5">
    <source>
        <dbReference type="ARBA" id="ARBA00022786"/>
    </source>
</evidence>
<keyword evidence="5" id="KW-0833">Ubl conjugation pathway</keyword>
<evidence type="ECO:0000256" key="1">
    <source>
        <dbReference type="ARBA" id="ARBA00004496"/>
    </source>
</evidence>
<comment type="subcellular location">
    <subcellularLocation>
        <location evidence="1">Cytoplasm</location>
    </subcellularLocation>
</comment>
<dbReference type="OrthoDB" id="1584384at2759"/>
<dbReference type="InterPro" id="IPR007135">
    <property type="entry name" value="Atg3/Atg10"/>
</dbReference>
<dbReference type="PANTHER" id="PTHR12866">
    <property type="entry name" value="UBIQUITIN-LIKE-CONJUGATING ENZYME ATG3"/>
    <property type="match status" value="1"/>
</dbReference>
<proteinExistence type="inferred from homology"/>
<dbReference type="Pfam" id="PF03987">
    <property type="entry name" value="Autophagy_act_C"/>
    <property type="match status" value="1"/>
</dbReference>
<dbReference type="VEuPathDB" id="CryptoDB:GNI_123790"/>
<dbReference type="GO" id="GO:0061723">
    <property type="term" value="P:glycophagy"/>
    <property type="evidence" value="ECO:0007669"/>
    <property type="project" value="TreeGrafter"/>
</dbReference>
<evidence type="ECO:0000256" key="2">
    <source>
        <dbReference type="ARBA" id="ARBA00007683"/>
    </source>
</evidence>
<evidence type="ECO:0000256" key="7">
    <source>
        <dbReference type="ARBA" id="ARBA00023006"/>
    </source>
</evidence>
<dbReference type="Proteomes" id="UP000019763">
    <property type="component" value="Unassembled WGS sequence"/>
</dbReference>
<organism evidence="9 10">
    <name type="scientific">Gregarina niphandrodes</name>
    <name type="common">Septate eugregarine</name>
    <dbReference type="NCBI Taxonomy" id="110365"/>
    <lineage>
        <taxon>Eukaryota</taxon>
        <taxon>Sar</taxon>
        <taxon>Alveolata</taxon>
        <taxon>Apicomplexa</taxon>
        <taxon>Conoidasida</taxon>
        <taxon>Gregarinasina</taxon>
        <taxon>Eugregarinorida</taxon>
        <taxon>Gregarinidae</taxon>
        <taxon>Gregarina</taxon>
    </lineage>
</organism>
<dbReference type="GO" id="GO:0000407">
    <property type="term" value="C:phagophore assembly site"/>
    <property type="evidence" value="ECO:0007669"/>
    <property type="project" value="TreeGrafter"/>
</dbReference>
<dbReference type="GO" id="GO:0044804">
    <property type="term" value="P:nucleophagy"/>
    <property type="evidence" value="ECO:0007669"/>
    <property type="project" value="TreeGrafter"/>
</dbReference>
<evidence type="ECO:0000313" key="10">
    <source>
        <dbReference type="Proteomes" id="UP000019763"/>
    </source>
</evidence>
<comment type="caution">
    <text evidence="9">The sequence shown here is derived from an EMBL/GenBank/DDBJ whole genome shotgun (WGS) entry which is preliminary data.</text>
</comment>
<dbReference type="GO" id="GO:0019776">
    <property type="term" value="F:Atg8-family ligase activity"/>
    <property type="evidence" value="ECO:0007669"/>
    <property type="project" value="TreeGrafter"/>
</dbReference>
<keyword evidence="3" id="KW-0813">Transport</keyword>
<dbReference type="Gene3D" id="3.30.1460.50">
    <property type="match status" value="1"/>
</dbReference>
<keyword evidence="7" id="KW-0072">Autophagy</keyword>
<dbReference type="GO" id="GO:0000045">
    <property type="term" value="P:autophagosome assembly"/>
    <property type="evidence" value="ECO:0007669"/>
    <property type="project" value="TreeGrafter"/>
</dbReference>
<name>A0A023B2T5_GRENI</name>
<dbReference type="RefSeq" id="XP_011131935.1">
    <property type="nucleotide sequence ID" value="XM_011133633.1"/>
</dbReference>
<dbReference type="EMBL" id="AFNH02000923">
    <property type="protein sequence ID" value="EZG51722.1"/>
    <property type="molecule type" value="Genomic_DNA"/>
</dbReference>
<evidence type="ECO:0000256" key="4">
    <source>
        <dbReference type="ARBA" id="ARBA00022490"/>
    </source>
</evidence>
<reference evidence="9" key="1">
    <citation type="submission" date="2013-12" db="EMBL/GenBank/DDBJ databases">
        <authorList>
            <person name="Omoto C.K."/>
            <person name="Sibley D."/>
            <person name="Venepally P."/>
            <person name="Hadjithomas M."/>
            <person name="Karamycheva S."/>
            <person name="Brunk B."/>
            <person name="Roos D."/>
            <person name="Caler E."/>
            <person name="Lorenzi H."/>
        </authorList>
    </citation>
    <scope>NUCLEOTIDE SEQUENCE</scope>
</reference>
<dbReference type="OMA" id="HCPTWSW"/>
<evidence type="ECO:0000256" key="3">
    <source>
        <dbReference type="ARBA" id="ARBA00022448"/>
    </source>
</evidence>
<feature type="region of interest" description="Disordered" evidence="8">
    <location>
        <begin position="106"/>
        <end position="142"/>
    </location>
</feature>
<dbReference type="PANTHER" id="PTHR12866:SF2">
    <property type="entry name" value="UBIQUITIN-LIKE-CONJUGATING ENZYME ATG3"/>
    <property type="match status" value="1"/>
</dbReference>
<dbReference type="GO" id="GO:0015031">
    <property type="term" value="P:protein transport"/>
    <property type="evidence" value="ECO:0007669"/>
    <property type="project" value="UniProtKB-KW"/>
</dbReference>
<dbReference type="AlphaFoldDB" id="A0A023B2T5"/>
<accession>A0A023B2T5</accession>
<protein>
    <submittedName>
        <fullName evidence="9">Autophagy-related protein 3</fullName>
    </submittedName>
</protein>
<dbReference type="GO" id="GO:0005829">
    <property type="term" value="C:cytosol"/>
    <property type="evidence" value="ECO:0007669"/>
    <property type="project" value="TreeGrafter"/>
</dbReference>
<dbReference type="eggNOG" id="KOG2981">
    <property type="taxonomic scope" value="Eukaryota"/>
</dbReference>
<evidence type="ECO:0000256" key="6">
    <source>
        <dbReference type="ARBA" id="ARBA00022927"/>
    </source>
</evidence>
<dbReference type="GeneID" id="22914356"/>
<dbReference type="GO" id="GO:0000422">
    <property type="term" value="P:autophagy of mitochondrion"/>
    <property type="evidence" value="ECO:0007669"/>
    <property type="project" value="TreeGrafter"/>
</dbReference>
<keyword evidence="4" id="KW-0963">Cytoplasm</keyword>